<evidence type="ECO:0000256" key="1">
    <source>
        <dbReference type="PROSITE-ProRule" id="PRU00285"/>
    </source>
</evidence>
<dbReference type="EMBL" id="JBDFQZ010000006">
    <property type="protein sequence ID" value="KAK9716444.1"/>
    <property type="molecule type" value="Genomic_DNA"/>
</dbReference>
<evidence type="ECO:0000256" key="3">
    <source>
        <dbReference type="SAM" id="MobiDB-lite"/>
    </source>
</evidence>
<dbReference type="InterPro" id="IPR008978">
    <property type="entry name" value="HSP20-like_chaperone"/>
</dbReference>
<name>A0AAW1KF25_SAPOF</name>
<evidence type="ECO:0000313" key="6">
    <source>
        <dbReference type="EMBL" id="KAK9716444.1"/>
    </source>
</evidence>
<dbReference type="InterPro" id="IPR002068">
    <property type="entry name" value="A-crystallin/Hsp20_dom"/>
</dbReference>
<comment type="similarity">
    <text evidence="1 2">Belongs to the small heat shock protein (HSP20) family.</text>
</comment>
<feature type="transmembrane region" description="Helical" evidence="4">
    <location>
        <begin position="56"/>
        <end position="73"/>
    </location>
</feature>
<evidence type="ECO:0000256" key="4">
    <source>
        <dbReference type="SAM" id="Phobius"/>
    </source>
</evidence>
<keyword evidence="4" id="KW-0812">Transmembrane</keyword>
<feature type="domain" description="SHSP" evidence="5">
    <location>
        <begin position="91"/>
        <end position="187"/>
    </location>
</feature>
<dbReference type="Pfam" id="PF00011">
    <property type="entry name" value="HSP20"/>
    <property type="match status" value="1"/>
</dbReference>
<dbReference type="Proteomes" id="UP001443914">
    <property type="component" value="Unassembled WGS sequence"/>
</dbReference>
<dbReference type="PROSITE" id="PS01031">
    <property type="entry name" value="SHSP"/>
    <property type="match status" value="1"/>
</dbReference>
<dbReference type="CDD" id="cd06464">
    <property type="entry name" value="ACD_sHsps-like"/>
    <property type="match status" value="1"/>
</dbReference>
<comment type="caution">
    <text evidence="6">The sequence shown here is derived from an EMBL/GenBank/DDBJ whole genome shotgun (WGS) entry which is preliminary data.</text>
</comment>
<feature type="region of interest" description="Disordered" evidence="3">
    <location>
        <begin position="1"/>
        <end position="29"/>
    </location>
</feature>
<evidence type="ECO:0000313" key="7">
    <source>
        <dbReference type="Proteomes" id="UP001443914"/>
    </source>
</evidence>
<organism evidence="6 7">
    <name type="scientific">Saponaria officinalis</name>
    <name type="common">Common soapwort</name>
    <name type="synonym">Lychnis saponaria</name>
    <dbReference type="NCBI Taxonomy" id="3572"/>
    <lineage>
        <taxon>Eukaryota</taxon>
        <taxon>Viridiplantae</taxon>
        <taxon>Streptophyta</taxon>
        <taxon>Embryophyta</taxon>
        <taxon>Tracheophyta</taxon>
        <taxon>Spermatophyta</taxon>
        <taxon>Magnoliopsida</taxon>
        <taxon>eudicotyledons</taxon>
        <taxon>Gunneridae</taxon>
        <taxon>Pentapetalae</taxon>
        <taxon>Caryophyllales</taxon>
        <taxon>Caryophyllaceae</taxon>
        <taxon>Caryophylleae</taxon>
        <taxon>Saponaria</taxon>
    </lineage>
</organism>
<sequence length="187" mass="21536">MCSRPELTRTRYDPTRSDPTRPDPTRLTRLPPLLEKKSQVLRICPIKKTPMVKSRVMGRLALAMVLMAMILPSKGMQVDLKEWSRMCCEKGGDGVDMAKAVVMRTLKGYSIELVVAGISDLKIDVKKDKHEVWVSGERVRPTDKYLVSDRTYGQFWRRFRFPPAALMDRLNFRFRDGVLHIDAPIPF</sequence>
<evidence type="ECO:0000256" key="2">
    <source>
        <dbReference type="RuleBase" id="RU003616"/>
    </source>
</evidence>
<keyword evidence="4" id="KW-1133">Transmembrane helix</keyword>
<proteinExistence type="inferred from homology"/>
<dbReference type="AlphaFoldDB" id="A0AAW1KF25"/>
<accession>A0AAW1KF25</accession>
<evidence type="ECO:0000259" key="5">
    <source>
        <dbReference type="PROSITE" id="PS01031"/>
    </source>
</evidence>
<reference evidence="6" key="1">
    <citation type="submission" date="2024-03" db="EMBL/GenBank/DDBJ databases">
        <title>WGS assembly of Saponaria officinalis var. Norfolk2.</title>
        <authorList>
            <person name="Jenkins J."/>
            <person name="Shu S."/>
            <person name="Grimwood J."/>
            <person name="Barry K."/>
            <person name="Goodstein D."/>
            <person name="Schmutz J."/>
            <person name="Leebens-Mack J."/>
            <person name="Osbourn A."/>
        </authorList>
    </citation>
    <scope>NUCLEOTIDE SEQUENCE [LARGE SCALE GENOMIC DNA]</scope>
    <source>
        <strain evidence="6">JIC</strain>
    </source>
</reference>
<keyword evidence="7" id="KW-1185">Reference proteome</keyword>
<gene>
    <name evidence="6" type="ORF">RND81_06G233900</name>
</gene>
<feature type="compositionally biased region" description="Basic and acidic residues" evidence="3">
    <location>
        <begin position="1"/>
        <end position="26"/>
    </location>
</feature>
<dbReference type="Gene3D" id="2.60.40.790">
    <property type="match status" value="1"/>
</dbReference>
<keyword evidence="4" id="KW-0472">Membrane</keyword>
<dbReference type="SUPFAM" id="SSF49764">
    <property type="entry name" value="HSP20-like chaperones"/>
    <property type="match status" value="1"/>
</dbReference>
<protein>
    <recommendedName>
        <fullName evidence="5">SHSP domain-containing protein</fullName>
    </recommendedName>
</protein>